<dbReference type="PANTHER" id="PTHR10241">
    <property type="entry name" value="LETHAL 2 GIANT LARVAE PROTEIN"/>
    <property type="match status" value="1"/>
</dbReference>
<feature type="compositionally biased region" description="Basic and acidic residues" evidence="1">
    <location>
        <begin position="1"/>
        <end position="10"/>
    </location>
</feature>
<dbReference type="Gene3D" id="2.130.10.10">
    <property type="entry name" value="YVTN repeat-like/Quinoprotein amine dehydrogenase"/>
    <property type="match status" value="1"/>
</dbReference>
<dbReference type="GO" id="GO:0045159">
    <property type="term" value="F:myosin II binding"/>
    <property type="evidence" value="ECO:0007669"/>
    <property type="project" value="TreeGrafter"/>
</dbReference>
<feature type="region of interest" description="Disordered" evidence="1">
    <location>
        <begin position="1"/>
        <end position="39"/>
    </location>
</feature>
<dbReference type="EMBL" id="OC316899">
    <property type="protein sequence ID" value="CAD7394189.1"/>
    <property type="molecule type" value="Genomic_DNA"/>
</dbReference>
<proteinExistence type="predicted"/>
<dbReference type="AlphaFoldDB" id="A0A7R9CEA7"/>
<organism evidence="2">
    <name type="scientific">Timema cristinae</name>
    <name type="common">Walking stick</name>
    <dbReference type="NCBI Taxonomy" id="61476"/>
    <lineage>
        <taxon>Eukaryota</taxon>
        <taxon>Metazoa</taxon>
        <taxon>Ecdysozoa</taxon>
        <taxon>Arthropoda</taxon>
        <taxon>Hexapoda</taxon>
        <taxon>Insecta</taxon>
        <taxon>Pterygota</taxon>
        <taxon>Neoptera</taxon>
        <taxon>Polyneoptera</taxon>
        <taxon>Phasmatodea</taxon>
        <taxon>Timematodea</taxon>
        <taxon>Timematoidea</taxon>
        <taxon>Timematidae</taxon>
        <taxon>Timema</taxon>
    </lineage>
</organism>
<dbReference type="GO" id="GO:0005096">
    <property type="term" value="F:GTPase activator activity"/>
    <property type="evidence" value="ECO:0007669"/>
    <property type="project" value="TreeGrafter"/>
</dbReference>
<reference evidence="2" key="1">
    <citation type="submission" date="2020-11" db="EMBL/GenBank/DDBJ databases">
        <authorList>
            <person name="Tran Van P."/>
        </authorList>
    </citation>
    <scope>NUCLEOTIDE SEQUENCE</scope>
</reference>
<dbReference type="InterPro" id="IPR015943">
    <property type="entry name" value="WD40/YVTN_repeat-like_dom_sf"/>
</dbReference>
<dbReference type="GO" id="GO:0005886">
    <property type="term" value="C:plasma membrane"/>
    <property type="evidence" value="ECO:0007669"/>
    <property type="project" value="TreeGrafter"/>
</dbReference>
<dbReference type="GO" id="GO:0006893">
    <property type="term" value="P:Golgi to plasma membrane transport"/>
    <property type="evidence" value="ECO:0007669"/>
    <property type="project" value="TreeGrafter"/>
</dbReference>
<dbReference type="GO" id="GO:0031201">
    <property type="term" value="C:SNARE complex"/>
    <property type="evidence" value="ECO:0007669"/>
    <property type="project" value="TreeGrafter"/>
</dbReference>
<gene>
    <name evidence="2" type="ORF">TCEB3V08_LOCUS2127</name>
</gene>
<dbReference type="GO" id="GO:0006887">
    <property type="term" value="P:exocytosis"/>
    <property type="evidence" value="ECO:0007669"/>
    <property type="project" value="TreeGrafter"/>
</dbReference>
<dbReference type="SUPFAM" id="SSF117289">
    <property type="entry name" value="Nucleoporin domain"/>
    <property type="match status" value="1"/>
</dbReference>
<accession>A0A7R9CEA7</accession>
<dbReference type="GO" id="GO:0019905">
    <property type="term" value="F:syntaxin binding"/>
    <property type="evidence" value="ECO:0007669"/>
    <property type="project" value="TreeGrafter"/>
</dbReference>
<evidence type="ECO:0000256" key="1">
    <source>
        <dbReference type="SAM" id="MobiDB-lite"/>
    </source>
</evidence>
<sequence>MVETTEHRGSEQTINSRCDGGKEHFSQNSRPPPSPGPIHLILDNSSLSEAGWLFLLRCRKTHPGPVIHLSDNPLDASKLLIGFETGQVVLWDLRTRTAEMRCQSAEPMRSISWHHEGKQFMCSHTDGSLTTWTVRQAPKPVNLTLPHGESTQVYAILRTR</sequence>
<protein>
    <submittedName>
        <fullName evidence="2">Uncharacterized protein</fullName>
    </submittedName>
</protein>
<name>A0A7R9CEA7_TIMCR</name>
<dbReference type="PANTHER" id="PTHR10241:SF25">
    <property type="entry name" value="TOMOSYN, ISOFORM C"/>
    <property type="match status" value="1"/>
</dbReference>
<evidence type="ECO:0000313" key="2">
    <source>
        <dbReference type="EMBL" id="CAD7394189.1"/>
    </source>
</evidence>